<gene>
    <name evidence="2" type="ordered locus">BN6_84230</name>
</gene>
<dbReference type="KEGG" id="sesp:BN6_84230"/>
<dbReference type="Proteomes" id="UP000006281">
    <property type="component" value="Chromosome"/>
</dbReference>
<dbReference type="AlphaFoldDB" id="K0KGJ5"/>
<proteinExistence type="predicted"/>
<dbReference type="eggNOG" id="ENOG502ZG31">
    <property type="taxonomic scope" value="Bacteria"/>
</dbReference>
<accession>K0KGJ5</accession>
<name>K0KGJ5_SACES</name>
<dbReference type="EMBL" id="HE804045">
    <property type="protein sequence ID" value="CCH35638.1"/>
    <property type="molecule type" value="Genomic_DNA"/>
</dbReference>
<feature type="chain" id="PRO_5039043361" evidence="1">
    <location>
        <begin position="42"/>
        <end position="297"/>
    </location>
</feature>
<sequence length="297" mass="30534">MSAPGRRGEGHPATRVAAMKPLLLTAALLTCTALLPPTATAEAASATEGASVNMVDIAVSPAGFTAPDRLTAGVVTFRVSSTDPDGAWLGLVRPRPGVTLEQYLGDLERAMGADPVGGGQAVARDVEMLGGVAVAHVPASATLPVAPGSYYLVDFRDVGKPDLASRVRPVRVAPGRASTDVRAESTVVALDGRYLTPGVLRGPVRFVNLSPQANEAMLMPVRPGATLTDLDAFFAHRAPAPFTGGPTGVVPLSQGRSAVLAHGLPAGRYALVTWVTDVRTGKMFAAGGMRALVTVED</sequence>
<dbReference type="STRING" id="1179773.BN6_84230"/>
<evidence type="ECO:0000256" key="1">
    <source>
        <dbReference type="SAM" id="SignalP"/>
    </source>
</evidence>
<dbReference type="PATRIC" id="fig|1179773.3.peg.8505"/>
<feature type="signal peptide" evidence="1">
    <location>
        <begin position="1"/>
        <end position="41"/>
    </location>
</feature>
<evidence type="ECO:0000313" key="2">
    <source>
        <dbReference type="EMBL" id="CCH35638.1"/>
    </source>
</evidence>
<dbReference type="HOGENOM" id="CLU_936540_0_0_11"/>
<keyword evidence="3" id="KW-1185">Reference proteome</keyword>
<reference evidence="2 3" key="1">
    <citation type="journal article" date="2012" name="BMC Genomics">
        <title>Complete genome sequence of Saccharothrix espanaensis DSM 44229T and comparison to the other completely sequenced Pseudonocardiaceae.</title>
        <authorList>
            <person name="Strobel T."/>
            <person name="Al-Dilaimi A."/>
            <person name="Blom J."/>
            <person name="Gessner A."/>
            <person name="Kalinowski J."/>
            <person name="Luzhetska M."/>
            <person name="Puhler A."/>
            <person name="Szczepanowski R."/>
            <person name="Bechthold A."/>
            <person name="Ruckert C."/>
        </authorList>
    </citation>
    <scope>NUCLEOTIDE SEQUENCE [LARGE SCALE GENOMIC DNA]</scope>
    <source>
        <strain evidence="3">ATCC 51144 / DSM 44229 / JCM 9112 / NBRC 15066 / NRRL 15764</strain>
    </source>
</reference>
<protein>
    <submittedName>
        <fullName evidence="2">Putative secreted protein</fullName>
    </submittedName>
</protein>
<organism evidence="2 3">
    <name type="scientific">Saccharothrix espanaensis (strain ATCC 51144 / DSM 44229 / JCM 9112 / NBRC 15066 / NRRL 15764)</name>
    <dbReference type="NCBI Taxonomy" id="1179773"/>
    <lineage>
        <taxon>Bacteria</taxon>
        <taxon>Bacillati</taxon>
        <taxon>Actinomycetota</taxon>
        <taxon>Actinomycetes</taxon>
        <taxon>Pseudonocardiales</taxon>
        <taxon>Pseudonocardiaceae</taxon>
        <taxon>Saccharothrix</taxon>
    </lineage>
</organism>
<evidence type="ECO:0000313" key="3">
    <source>
        <dbReference type="Proteomes" id="UP000006281"/>
    </source>
</evidence>
<keyword evidence="1" id="KW-0732">Signal</keyword>